<dbReference type="Proteomes" id="UP001590951">
    <property type="component" value="Unassembled WGS sequence"/>
</dbReference>
<comment type="caution">
    <text evidence="3">The sequence shown here is derived from an EMBL/GenBank/DDBJ whole genome shotgun (WGS) entry which is preliminary data.</text>
</comment>
<name>A0ABR4B7S5_9LECA</name>
<gene>
    <name evidence="3" type="ORF">ABVK25_006849</name>
</gene>
<proteinExistence type="predicted"/>
<feature type="chain" id="PRO_5046893531" evidence="2">
    <location>
        <begin position="19"/>
        <end position="168"/>
    </location>
</feature>
<evidence type="ECO:0000313" key="4">
    <source>
        <dbReference type="Proteomes" id="UP001590951"/>
    </source>
</evidence>
<feature type="signal peptide" evidence="2">
    <location>
        <begin position="1"/>
        <end position="18"/>
    </location>
</feature>
<evidence type="ECO:0000256" key="1">
    <source>
        <dbReference type="SAM" id="Phobius"/>
    </source>
</evidence>
<protein>
    <submittedName>
        <fullName evidence="3">Uncharacterized protein</fullName>
    </submittedName>
</protein>
<sequence length="168" mass="17895">MKKLPTLSFALLVPQVTAAPGLWVWFWQREMEEGPPTPDTLPSPFILTGLYTNYPTNTANFPTNTAYGAYPTASATASATGSPPTANYTGLSITLPYQTILTTQAISSPSIAPATSLGGQCPPGKILCNSATTFSLCIGASSDASYGYFFFMGAVAVSIMWWNLWRCS</sequence>
<dbReference type="EMBL" id="JBHFEH010000024">
    <property type="protein sequence ID" value="KAL2052909.1"/>
    <property type="molecule type" value="Genomic_DNA"/>
</dbReference>
<organism evidence="3 4">
    <name type="scientific">Lepraria finkii</name>
    <dbReference type="NCBI Taxonomy" id="1340010"/>
    <lineage>
        <taxon>Eukaryota</taxon>
        <taxon>Fungi</taxon>
        <taxon>Dikarya</taxon>
        <taxon>Ascomycota</taxon>
        <taxon>Pezizomycotina</taxon>
        <taxon>Lecanoromycetes</taxon>
        <taxon>OSLEUM clade</taxon>
        <taxon>Lecanoromycetidae</taxon>
        <taxon>Lecanorales</taxon>
        <taxon>Lecanorineae</taxon>
        <taxon>Stereocaulaceae</taxon>
        <taxon>Lepraria</taxon>
    </lineage>
</organism>
<evidence type="ECO:0000313" key="3">
    <source>
        <dbReference type="EMBL" id="KAL2052909.1"/>
    </source>
</evidence>
<accession>A0ABR4B7S5</accession>
<evidence type="ECO:0000256" key="2">
    <source>
        <dbReference type="SAM" id="SignalP"/>
    </source>
</evidence>
<keyword evidence="1" id="KW-0472">Membrane</keyword>
<keyword evidence="2" id="KW-0732">Signal</keyword>
<keyword evidence="1" id="KW-0812">Transmembrane</keyword>
<keyword evidence="4" id="KW-1185">Reference proteome</keyword>
<keyword evidence="1" id="KW-1133">Transmembrane helix</keyword>
<feature type="transmembrane region" description="Helical" evidence="1">
    <location>
        <begin position="146"/>
        <end position="165"/>
    </location>
</feature>
<reference evidence="3 4" key="1">
    <citation type="submission" date="2024-09" db="EMBL/GenBank/DDBJ databases">
        <title>Rethinking Asexuality: The Enigmatic Case of Functional Sexual Genes in Lepraria (Stereocaulaceae).</title>
        <authorList>
            <person name="Doellman M."/>
            <person name="Sun Y."/>
            <person name="Barcenas-Pena A."/>
            <person name="Lumbsch H.T."/>
            <person name="Grewe F."/>
        </authorList>
    </citation>
    <scope>NUCLEOTIDE SEQUENCE [LARGE SCALE GENOMIC DNA]</scope>
    <source>
        <strain evidence="3 4">Grewe 0041</strain>
    </source>
</reference>